<dbReference type="Pfam" id="PF14378">
    <property type="entry name" value="PAP2_3"/>
    <property type="match status" value="1"/>
</dbReference>
<proteinExistence type="predicted"/>
<comment type="subcellular location">
    <subcellularLocation>
        <location evidence="1">Membrane</location>
        <topology evidence="1">Multi-pass membrane protein</topology>
    </subcellularLocation>
</comment>
<dbReference type="GeneID" id="54470982"/>
<evidence type="ECO:0000256" key="6">
    <source>
        <dbReference type="SAM" id="Phobius"/>
    </source>
</evidence>
<evidence type="ECO:0000256" key="1">
    <source>
        <dbReference type="ARBA" id="ARBA00004141"/>
    </source>
</evidence>
<protein>
    <submittedName>
        <fullName evidence="8">PAP2 superfamily-domain-containing protein</fullName>
    </submittedName>
</protein>
<feature type="transmembrane region" description="Helical" evidence="6">
    <location>
        <begin position="175"/>
        <end position="195"/>
    </location>
</feature>
<keyword evidence="3 6" id="KW-1133">Transmembrane helix</keyword>
<gene>
    <name evidence="8" type="ORF">BDY17DRAFT_188224</name>
</gene>
<feature type="region of interest" description="Disordered" evidence="5">
    <location>
        <begin position="51"/>
        <end position="79"/>
    </location>
</feature>
<evidence type="ECO:0000313" key="8">
    <source>
        <dbReference type="EMBL" id="KAF2481410.1"/>
    </source>
</evidence>
<dbReference type="GO" id="GO:0016020">
    <property type="term" value="C:membrane"/>
    <property type="evidence" value="ECO:0007669"/>
    <property type="project" value="UniProtKB-SubCell"/>
</dbReference>
<feature type="region of interest" description="Disordered" evidence="5">
    <location>
        <begin position="370"/>
        <end position="394"/>
    </location>
</feature>
<dbReference type="RefSeq" id="XP_033587980.1">
    <property type="nucleotide sequence ID" value="XM_033729980.1"/>
</dbReference>
<dbReference type="EMBL" id="MU001638">
    <property type="protein sequence ID" value="KAF2481410.1"/>
    <property type="molecule type" value="Genomic_DNA"/>
</dbReference>
<reference evidence="8" key="1">
    <citation type="journal article" date="2020" name="Stud. Mycol.">
        <title>101 Dothideomycetes genomes: a test case for predicting lifestyles and emergence of pathogens.</title>
        <authorList>
            <person name="Haridas S."/>
            <person name="Albert R."/>
            <person name="Binder M."/>
            <person name="Bloem J."/>
            <person name="Labutti K."/>
            <person name="Salamov A."/>
            <person name="Andreopoulos B."/>
            <person name="Baker S."/>
            <person name="Barry K."/>
            <person name="Bills G."/>
            <person name="Bluhm B."/>
            <person name="Cannon C."/>
            <person name="Castanera R."/>
            <person name="Culley D."/>
            <person name="Daum C."/>
            <person name="Ezra D."/>
            <person name="Gonzalez J."/>
            <person name="Henrissat B."/>
            <person name="Kuo A."/>
            <person name="Liang C."/>
            <person name="Lipzen A."/>
            <person name="Lutzoni F."/>
            <person name="Magnuson J."/>
            <person name="Mondo S."/>
            <person name="Nolan M."/>
            <person name="Ohm R."/>
            <person name="Pangilinan J."/>
            <person name="Park H.-J."/>
            <person name="Ramirez L."/>
            <person name="Alfaro M."/>
            <person name="Sun H."/>
            <person name="Tritt A."/>
            <person name="Yoshinaga Y."/>
            <person name="Zwiers L.-H."/>
            <person name="Turgeon B."/>
            <person name="Goodwin S."/>
            <person name="Spatafora J."/>
            <person name="Crous P."/>
            <person name="Grigoriev I."/>
        </authorList>
    </citation>
    <scope>NUCLEOTIDE SEQUENCE</scope>
    <source>
        <strain evidence="8">CBS 113389</strain>
    </source>
</reference>
<dbReference type="OrthoDB" id="2566866at2759"/>
<feature type="transmembrane region" description="Helical" evidence="6">
    <location>
        <begin position="269"/>
        <end position="287"/>
    </location>
</feature>
<dbReference type="PANTHER" id="PTHR31310:SF10">
    <property type="entry name" value="INOSITOLPHOSPHOTRANSFERASE AUR1_IPT1 DOMAIN-CONTAINING PROTEIN"/>
    <property type="match status" value="1"/>
</dbReference>
<dbReference type="CDD" id="cd03386">
    <property type="entry name" value="PAP2_Aur1_like"/>
    <property type="match status" value="1"/>
</dbReference>
<dbReference type="PANTHER" id="PTHR31310">
    <property type="match status" value="1"/>
</dbReference>
<keyword evidence="2 6" id="KW-0812">Transmembrane</keyword>
<accession>A0A6A6PMU2</accession>
<feature type="transmembrane region" description="Helical" evidence="6">
    <location>
        <begin position="299"/>
        <end position="321"/>
    </location>
</feature>
<dbReference type="InterPro" id="IPR026841">
    <property type="entry name" value="Aur1/Ipt1"/>
</dbReference>
<keyword evidence="9" id="KW-1185">Reference proteome</keyword>
<feature type="transmembrane region" description="Helical" evidence="6">
    <location>
        <begin position="207"/>
        <end position="225"/>
    </location>
</feature>
<feature type="compositionally biased region" description="Basic residues" evidence="5">
    <location>
        <begin position="60"/>
        <end position="70"/>
    </location>
</feature>
<dbReference type="Proteomes" id="UP000799767">
    <property type="component" value="Unassembled WGS sequence"/>
</dbReference>
<feature type="domain" description="Inositolphosphotransferase Aur1/Ipt1" evidence="7">
    <location>
        <begin position="153"/>
        <end position="280"/>
    </location>
</feature>
<sequence length="394" mass="44201">MITAVIITRKRGYHIIPSRARTTWRNASPAAASRSSEDTLVEPDDQLYASESDDSLLRHPSPHPSKRSPSRVRGAAQTGPYRNHVHSRILQKFPFLIEMFYWGLNYVAYLLSKDAAAAFHGQKGNAVVELAQKHGIDILDFEHESAFSFLFLQEISVQKFFLQKHVGIMSVLNQIYSLVHIPGTVAFICWYYYAAPSFNQFSTARRTMALGNFVAFFVFAIWPCMPPRLLPERFGFEDTVRQAHAESVWVGENGESGNFNQLAAMPSLHFTYALIIGSTLFWHSGFLQSLRGKPREGSFLGMIGLMLAGFLYPALVLLVIVATANHYFLDAVAAILSVLFCFTCNKVWLLLLPAERVLARVLQVEKPIPTTGDRSKARKRRRNAAGDEDGTLQA</sequence>
<evidence type="ECO:0000256" key="4">
    <source>
        <dbReference type="ARBA" id="ARBA00023136"/>
    </source>
</evidence>
<evidence type="ECO:0000256" key="3">
    <source>
        <dbReference type="ARBA" id="ARBA00022989"/>
    </source>
</evidence>
<evidence type="ECO:0000313" key="9">
    <source>
        <dbReference type="Proteomes" id="UP000799767"/>
    </source>
</evidence>
<evidence type="ECO:0000256" key="5">
    <source>
        <dbReference type="SAM" id="MobiDB-lite"/>
    </source>
</evidence>
<evidence type="ECO:0000259" key="7">
    <source>
        <dbReference type="Pfam" id="PF14378"/>
    </source>
</evidence>
<dbReference type="InterPro" id="IPR052185">
    <property type="entry name" value="IPC_Synthase-Related"/>
</dbReference>
<name>A0A6A6PMU2_9PEZI</name>
<organism evidence="8 9">
    <name type="scientific">Neohortaea acidophila</name>
    <dbReference type="NCBI Taxonomy" id="245834"/>
    <lineage>
        <taxon>Eukaryota</taxon>
        <taxon>Fungi</taxon>
        <taxon>Dikarya</taxon>
        <taxon>Ascomycota</taxon>
        <taxon>Pezizomycotina</taxon>
        <taxon>Dothideomycetes</taxon>
        <taxon>Dothideomycetidae</taxon>
        <taxon>Mycosphaerellales</taxon>
        <taxon>Teratosphaeriaceae</taxon>
        <taxon>Neohortaea</taxon>
    </lineage>
</organism>
<keyword evidence="4 6" id="KW-0472">Membrane</keyword>
<feature type="transmembrane region" description="Helical" evidence="6">
    <location>
        <begin position="327"/>
        <end position="352"/>
    </location>
</feature>
<dbReference type="AlphaFoldDB" id="A0A6A6PMU2"/>
<evidence type="ECO:0000256" key="2">
    <source>
        <dbReference type="ARBA" id="ARBA00022692"/>
    </source>
</evidence>